<dbReference type="PANTHER" id="PTHR11839:SF18">
    <property type="entry name" value="NUDIX HYDROLASE DOMAIN-CONTAINING PROTEIN"/>
    <property type="match status" value="1"/>
</dbReference>
<comment type="caution">
    <text evidence="7">The sequence shown here is derived from an EMBL/GenBank/DDBJ whole genome shotgun (WGS) entry which is preliminary data.</text>
</comment>
<evidence type="ECO:0000256" key="5">
    <source>
        <dbReference type="PIRSR" id="PIRSR604385-3"/>
    </source>
</evidence>
<comment type="subunit">
    <text evidence="2">Homodimer.</text>
</comment>
<dbReference type="STRING" id="2064.TR51_32085"/>
<evidence type="ECO:0000256" key="4">
    <source>
        <dbReference type="PIRSR" id="PIRSR604385-2"/>
    </source>
</evidence>
<proteinExistence type="predicted"/>
<dbReference type="PROSITE" id="PS51462">
    <property type="entry name" value="NUDIX"/>
    <property type="match status" value="1"/>
</dbReference>
<dbReference type="GO" id="GO:0006753">
    <property type="term" value="P:nucleoside phosphate metabolic process"/>
    <property type="evidence" value="ECO:0007669"/>
    <property type="project" value="TreeGrafter"/>
</dbReference>
<dbReference type="PANTHER" id="PTHR11839">
    <property type="entry name" value="UDP/ADP-SUGAR PYROPHOSPHATASE"/>
    <property type="match status" value="1"/>
</dbReference>
<evidence type="ECO:0000256" key="1">
    <source>
        <dbReference type="ARBA" id="ARBA00001946"/>
    </source>
</evidence>
<keyword evidence="8" id="KW-1185">Reference proteome</keyword>
<dbReference type="GO" id="GO:0005829">
    <property type="term" value="C:cytosol"/>
    <property type="evidence" value="ECO:0007669"/>
    <property type="project" value="TreeGrafter"/>
</dbReference>
<keyword evidence="4" id="KW-0460">Magnesium</keyword>
<dbReference type="RefSeq" id="WP_229847596.1">
    <property type="nucleotide sequence ID" value="NZ_BMRI01000011.1"/>
</dbReference>
<dbReference type="NCBIfam" id="TIGR00052">
    <property type="entry name" value="nudix-type nucleoside diphosphatase, YffH/AdpP family"/>
    <property type="match status" value="1"/>
</dbReference>
<dbReference type="Proteomes" id="UP000032066">
    <property type="component" value="Unassembled WGS sequence"/>
</dbReference>
<dbReference type="InterPro" id="IPR004385">
    <property type="entry name" value="NDP_pyrophosphatase"/>
</dbReference>
<gene>
    <name evidence="7" type="ORF">TR51_32085</name>
</gene>
<evidence type="ECO:0000313" key="7">
    <source>
        <dbReference type="EMBL" id="KIQ63339.1"/>
    </source>
</evidence>
<evidence type="ECO:0000256" key="3">
    <source>
        <dbReference type="ARBA" id="ARBA00022801"/>
    </source>
</evidence>
<dbReference type="SUPFAM" id="SSF55811">
    <property type="entry name" value="Nudix"/>
    <property type="match status" value="1"/>
</dbReference>
<feature type="binding site" evidence="4">
    <location>
        <position position="107"/>
    </location>
    <ligand>
        <name>Mg(2+)</name>
        <dbReference type="ChEBI" id="CHEBI:18420"/>
        <label>1</label>
    </ligand>
</feature>
<sequence>MTGSSGTASVREVETVLDDWLAVRRYTLDVPGADGETRRLHRLSVGRGDRAAVLLSDPDRGTVLLTRQLRLPVLVHGGAATPGDGRLIELPGGLTDGADPAEAARREAEEETGYRAGVLTRLATVYPAPQLSTERLHLFTGEYRADDRTGPGGGVAAEDEDIEVLELPLAEAVDRLLREPAADAKTLLLVLLAHHRHTRPA</sequence>
<dbReference type="Pfam" id="PF00293">
    <property type="entry name" value="NUDIX"/>
    <property type="match status" value="1"/>
</dbReference>
<evidence type="ECO:0000259" key="6">
    <source>
        <dbReference type="PROSITE" id="PS51462"/>
    </source>
</evidence>
<comment type="cofactor">
    <cofactor evidence="1 4">
        <name>Mg(2+)</name>
        <dbReference type="ChEBI" id="CHEBI:18420"/>
    </cofactor>
</comment>
<feature type="domain" description="Nudix hydrolase" evidence="6">
    <location>
        <begin position="46"/>
        <end position="189"/>
    </location>
</feature>
<keyword evidence="4" id="KW-0479">Metal-binding</keyword>
<keyword evidence="3" id="KW-0378">Hydrolase</keyword>
<evidence type="ECO:0000313" key="8">
    <source>
        <dbReference type="Proteomes" id="UP000032066"/>
    </source>
</evidence>
<name>A0A0D0PLE3_KITGR</name>
<feature type="binding site" evidence="4">
    <location>
        <position position="111"/>
    </location>
    <ligand>
        <name>Mg(2+)</name>
        <dbReference type="ChEBI" id="CHEBI:18420"/>
        <label>1</label>
    </ligand>
</feature>
<dbReference type="InterPro" id="IPR015797">
    <property type="entry name" value="NUDIX_hydrolase-like_dom_sf"/>
</dbReference>
<dbReference type="Gene3D" id="3.90.79.10">
    <property type="entry name" value="Nucleoside Triphosphate Pyrophosphohydrolase"/>
    <property type="match status" value="1"/>
</dbReference>
<organism evidence="7 8">
    <name type="scientific">Kitasatospora griseola</name>
    <name type="common">Streptomyces griseolosporeus</name>
    <dbReference type="NCBI Taxonomy" id="2064"/>
    <lineage>
        <taxon>Bacteria</taxon>
        <taxon>Bacillati</taxon>
        <taxon>Actinomycetota</taxon>
        <taxon>Actinomycetes</taxon>
        <taxon>Kitasatosporales</taxon>
        <taxon>Streptomycetaceae</taxon>
        <taxon>Kitasatospora</taxon>
    </lineage>
</organism>
<dbReference type="EMBL" id="JXZB01000004">
    <property type="protein sequence ID" value="KIQ63339.1"/>
    <property type="molecule type" value="Genomic_DNA"/>
</dbReference>
<reference evidence="7 8" key="1">
    <citation type="submission" date="2015-02" db="EMBL/GenBank/DDBJ databases">
        <title>Draft genome sequence of Kitasatospora griseola MF730-N6, a bafilomycin, terpentecin and satosporin producer.</title>
        <authorList>
            <person name="Arens J.C."/>
            <person name="Haltli B."/>
            <person name="Kerr R.G."/>
        </authorList>
    </citation>
    <scope>NUCLEOTIDE SEQUENCE [LARGE SCALE GENOMIC DNA]</scope>
    <source>
        <strain evidence="7 8">MF730-N6</strain>
    </source>
</reference>
<feature type="binding site" evidence="4">
    <location>
        <position position="160"/>
    </location>
    <ligand>
        <name>Mg(2+)</name>
        <dbReference type="ChEBI" id="CHEBI:18420"/>
        <label>1</label>
    </ligand>
</feature>
<dbReference type="InterPro" id="IPR000086">
    <property type="entry name" value="NUDIX_hydrolase_dom"/>
</dbReference>
<dbReference type="PATRIC" id="fig|2064.6.peg.6795"/>
<dbReference type="AlphaFoldDB" id="A0A0D0PLE3"/>
<feature type="short sequence motif" description="Nudix box" evidence="5">
    <location>
        <begin position="93"/>
        <end position="114"/>
    </location>
</feature>
<dbReference type="GO" id="GO:0019693">
    <property type="term" value="P:ribose phosphate metabolic process"/>
    <property type="evidence" value="ECO:0007669"/>
    <property type="project" value="TreeGrafter"/>
</dbReference>
<evidence type="ECO:0000256" key="2">
    <source>
        <dbReference type="ARBA" id="ARBA00011738"/>
    </source>
</evidence>
<dbReference type="GO" id="GO:0046872">
    <property type="term" value="F:metal ion binding"/>
    <property type="evidence" value="ECO:0007669"/>
    <property type="project" value="UniProtKB-KW"/>
</dbReference>
<dbReference type="GO" id="GO:0016818">
    <property type="term" value="F:hydrolase activity, acting on acid anhydrides, in phosphorus-containing anhydrides"/>
    <property type="evidence" value="ECO:0007669"/>
    <property type="project" value="InterPro"/>
</dbReference>
<protein>
    <recommendedName>
        <fullName evidence="6">Nudix hydrolase domain-containing protein</fullName>
    </recommendedName>
</protein>
<accession>A0A0D0PLE3</accession>